<gene>
    <name evidence="2" type="ORF">ACFQ3Q_05665</name>
</gene>
<reference evidence="3" key="1">
    <citation type="journal article" date="2019" name="Int. J. Syst. Evol. Microbiol.">
        <title>The Global Catalogue of Microorganisms (GCM) 10K type strain sequencing project: providing services to taxonomists for standard genome sequencing and annotation.</title>
        <authorList>
            <consortium name="The Broad Institute Genomics Platform"/>
            <consortium name="The Broad Institute Genome Sequencing Center for Infectious Disease"/>
            <person name="Wu L."/>
            <person name="Ma J."/>
        </authorList>
    </citation>
    <scope>NUCLEOTIDE SEQUENCE [LARGE SCALE GENOMIC DNA]</scope>
    <source>
        <strain evidence="3">CCUG 64793</strain>
    </source>
</reference>
<evidence type="ECO:0000259" key="1">
    <source>
        <dbReference type="Pfam" id="PF00535"/>
    </source>
</evidence>
<dbReference type="Gene3D" id="3.90.550.10">
    <property type="entry name" value="Spore Coat Polysaccharide Biosynthesis Protein SpsA, Chain A"/>
    <property type="match status" value="1"/>
</dbReference>
<name>A0ABW3NRJ1_9FLAO</name>
<comment type="caution">
    <text evidence="2">The sequence shown here is derived from an EMBL/GenBank/DDBJ whole genome shotgun (WGS) entry which is preliminary data.</text>
</comment>
<dbReference type="RefSeq" id="WP_380743796.1">
    <property type="nucleotide sequence ID" value="NZ_JBHTLI010000001.1"/>
</dbReference>
<dbReference type="SUPFAM" id="SSF53448">
    <property type="entry name" value="Nucleotide-diphospho-sugar transferases"/>
    <property type="match status" value="1"/>
</dbReference>
<organism evidence="2 3">
    <name type="scientific">Salegentibacter chungangensis</name>
    <dbReference type="NCBI Taxonomy" id="1335724"/>
    <lineage>
        <taxon>Bacteria</taxon>
        <taxon>Pseudomonadati</taxon>
        <taxon>Bacteroidota</taxon>
        <taxon>Flavobacteriia</taxon>
        <taxon>Flavobacteriales</taxon>
        <taxon>Flavobacteriaceae</taxon>
        <taxon>Salegentibacter</taxon>
    </lineage>
</organism>
<proteinExistence type="predicted"/>
<accession>A0ABW3NRJ1</accession>
<evidence type="ECO:0000313" key="3">
    <source>
        <dbReference type="Proteomes" id="UP001597131"/>
    </source>
</evidence>
<dbReference type="Pfam" id="PF00535">
    <property type="entry name" value="Glycos_transf_2"/>
    <property type="match status" value="1"/>
</dbReference>
<protein>
    <submittedName>
        <fullName evidence="2">Glycosyltransferase family 2 protein</fullName>
    </submittedName>
</protein>
<dbReference type="EMBL" id="JBHTLI010000001">
    <property type="protein sequence ID" value="MFD1095229.1"/>
    <property type="molecule type" value="Genomic_DNA"/>
</dbReference>
<dbReference type="CDD" id="cd00761">
    <property type="entry name" value="Glyco_tranf_GTA_type"/>
    <property type="match status" value="1"/>
</dbReference>
<dbReference type="PANTHER" id="PTHR22916">
    <property type="entry name" value="GLYCOSYLTRANSFERASE"/>
    <property type="match status" value="1"/>
</dbReference>
<feature type="domain" description="Glycosyltransferase 2-like" evidence="1">
    <location>
        <begin position="6"/>
        <end position="146"/>
    </location>
</feature>
<sequence>MQDLVSIIIPTYNRDHLIGETLDSIQGQTYTNWECIVIDDRSTDYTEELLSFYCSRDTRIRYFSLPEDRLKGANSCRNYGFELSKGNRIIWFDSDDLMLPGFVSKGIQLFEKYPDTDLVVSDYDIFNNEDNVVFHRQRNKIDQLEQDYFSGKVNFGNWAAIWKRAIVKNTKFDESLSRAQELDFHFRIFSSLNLNWKQLKGVNVKVRRHKDSLTTQFHKANLASLKSELRVRRKILSFLIENNYAKETVDAAFRIYLNTLRTLYRNHALKNSISELRELEKVLNKSLSYLKWEAYFLFLLYIYKFTGRDHKLKNHLFKLSRFADV</sequence>
<dbReference type="InterPro" id="IPR029044">
    <property type="entry name" value="Nucleotide-diphossugar_trans"/>
</dbReference>
<dbReference type="Proteomes" id="UP001597131">
    <property type="component" value="Unassembled WGS sequence"/>
</dbReference>
<keyword evidence="3" id="KW-1185">Reference proteome</keyword>
<dbReference type="InterPro" id="IPR001173">
    <property type="entry name" value="Glyco_trans_2-like"/>
</dbReference>
<evidence type="ECO:0000313" key="2">
    <source>
        <dbReference type="EMBL" id="MFD1095229.1"/>
    </source>
</evidence>